<comment type="caution">
    <text evidence="2">The sequence shown here is derived from an EMBL/GenBank/DDBJ whole genome shotgun (WGS) entry which is preliminary data.</text>
</comment>
<dbReference type="InterPro" id="IPR013422">
    <property type="entry name" value="CRISPR-assoc_prot_Cas5_N"/>
</dbReference>
<dbReference type="GO" id="GO:0051607">
    <property type="term" value="P:defense response to virus"/>
    <property type="evidence" value="ECO:0007669"/>
    <property type="project" value="UniProtKB-KW"/>
</dbReference>
<dbReference type="AlphaFoldDB" id="A0A8J7YZ25"/>
<dbReference type="Gene3D" id="3.30.70.2660">
    <property type="match status" value="1"/>
</dbReference>
<evidence type="ECO:0000313" key="3">
    <source>
        <dbReference type="Proteomes" id="UP000738826"/>
    </source>
</evidence>
<name>A0A8J7YZ25_9ARCH</name>
<protein>
    <submittedName>
        <fullName evidence="2">CRISPR-associated protein Cas5</fullName>
    </submittedName>
</protein>
<keyword evidence="1" id="KW-0051">Antiviral defense</keyword>
<dbReference type="NCBIfam" id="TIGR02593">
    <property type="entry name" value="CRISPR_cas5"/>
    <property type="match status" value="1"/>
</dbReference>
<evidence type="ECO:0000313" key="2">
    <source>
        <dbReference type="EMBL" id="NCS91591.1"/>
    </source>
</evidence>
<evidence type="ECO:0000256" key="1">
    <source>
        <dbReference type="ARBA" id="ARBA00023118"/>
    </source>
</evidence>
<accession>A0A8J7YZ25</accession>
<dbReference type="Proteomes" id="UP000738826">
    <property type="component" value="Unassembled WGS sequence"/>
</dbReference>
<sequence length="265" mass="30320">MPNNNLNPDKVLIFDLKGPIAHFRKYYTNSSSLSYLFPSRAVITGLIAGLLGIPNEKSKDVGKRYYEQFSDKNCLIAVSIRTAMRRMMQSVNYIRTKSLSELDGSAGGTQIPLEILLPENGGEIVYRIYFWHKEEEKIYLKLKERLENQCFVYPPYMGITEFLASIEYVDEGKLKQIENGREILLEVSCKINDVEPVFKKNMEQCFVPEKMPTGFSNDRTPTPHRNYLVISKGKGISVKIKDGSNCYSVEYLEKGCTQIENIMPL</sequence>
<dbReference type="EMBL" id="JAACQH010000087">
    <property type="protein sequence ID" value="NCS91591.1"/>
    <property type="molecule type" value="Genomic_DNA"/>
</dbReference>
<gene>
    <name evidence="2" type="primary">cas5</name>
    <name evidence="2" type="ORF">GW779_04165</name>
</gene>
<proteinExistence type="predicted"/>
<reference evidence="2" key="1">
    <citation type="submission" date="2019-11" db="EMBL/GenBank/DDBJ databases">
        <title>Lipid analysis of CO2-rich subsurface aquifers suggests an autotrophy-based deep biosphere with lysolipids enriched in CPR bacteria.</title>
        <authorList>
            <person name="Probst A.J."/>
            <person name="Elling F.J."/>
            <person name="Castelle C.J."/>
            <person name="Zhu Q."/>
            <person name="Elvert M."/>
            <person name="Birarda G."/>
            <person name="Holman H.-Y."/>
            <person name="Lane K.R."/>
            <person name="Ladd B."/>
            <person name="Ryan M.C."/>
            <person name="Woyke T."/>
            <person name="Hinrichs K.-U."/>
            <person name="Banfield J.F."/>
        </authorList>
    </citation>
    <scope>NUCLEOTIDE SEQUENCE</scope>
    <source>
        <strain evidence="2">CG_2015-04_33_537</strain>
    </source>
</reference>
<organism evidence="2 3">
    <name type="scientific">Candidatus Altarchaeum hamiconexum</name>
    <dbReference type="NCBI Taxonomy" id="1803513"/>
    <lineage>
        <taxon>Archaea</taxon>
        <taxon>Candidatus Altarchaeota</taxon>
        <taxon>Candidatus Altiarchaeia</taxon>
        <taxon>Candidatus Altarchaeales</taxon>
        <taxon>Candidatus Altarchaeaceae</taxon>
        <taxon>Candidatus Altarchaeum</taxon>
    </lineage>
</organism>